<keyword evidence="2" id="KW-1185">Reference proteome</keyword>
<sequence length="571" mass="62670">MSKSKGFRKRYIALLFLVLIIVAYLLFANPIIKGILESKLSEAYGAQVDIGEFDHSLFPVGVQLYDIGMTDAAQPDRNQVVIGTAKADVELLPLLSERIVITQLDMLDVKFDQARQTPGEVYRQPTHALSFEEIKNKAKEAIPTVDELLARSPLQTTAAVQQAQKVYSVYAEGLQNDYQTLPDQTRLNYYKDQIKQLQSINYKDPQVLLGAKETLDNLKVEMRQDREKITTFTAKAKDAKQALSESVAMLKQAPKEDYALLKGVVAGDQAALQQVTQFVFGEKAAEYTEYLMSAIQIVLPLIQGDDRAPQEAGGEMPSILVRLANVSVSWKDERINSVWKNITNTHPLVGEPTTFTISAAGQLLKQFESFGQFWIDDNGVDASQSWNLAGVDLTDIPFAKDEKLSAALQHALLNTSGSLSVTNDRLSGTGEINLTDLAMQATGTNNVTTAIANALASLTSLAMTMTLDGTVNNPGFRIKSDLDNKLAQSALMQLSASQQDKLNELTTKLNAMVANQQDAASSQLVDINKILNLAQSDSAALDELLKTQLSGVVNNQKEKLLEKLKKKINQS</sequence>
<dbReference type="EMBL" id="CP052766">
    <property type="protein sequence ID" value="QJR80406.1"/>
    <property type="molecule type" value="Genomic_DNA"/>
</dbReference>
<gene>
    <name evidence="1" type="ORF">CA267_006265</name>
</gene>
<accession>A0A6M4ME25</accession>
<reference evidence="2" key="1">
    <citation type="submission" date="2014-12" db="EMBL/GenBank/DDBJ databases">
        <title>Complete genome sequence of a multi-drug resistant Klebsiella pneumoniae.</title>
        <authorList>
            <person name="Hua X."/>
            <person name="Chen Q."/>
            <person name="Li X."/>
            <person name="Feng Y."/>
            <person name="Ruan Z."/>
            <person name="Yu Y."/>
        </authorList>
    </citation>
    <scope>NUCLEOTIDE SEQUENCE [LARGE SCALE GENOMIC DNA]</scope>
    <source>
        <strain evidence="2">5.12</strain>
    </source>
</reference>
<protein>
    <submittedName>
        <fullName evidence="1">TIGR03545 family protein</fullName>
    </submittedName>
</protein>
<dbReference type="Proteomes" id="UP000219285">
    <property type="component" value="Chromosome"/>
</dbReference>
<organism evidence="1 2">
    <name type="scientific">Alteromonas pelagimontana</name>
    <dbReference type="NCBI Taxonomy" id="1858656"/>
    <lineage>
        <taxon>Bacteria</taxon>
        <taxon>Pseudomonadati</taxon>
        <taxon>Pseudomonadota</taxon>
        <taxon>Gammaproteobacteria</taxon>
        <taxon>Alteromonadales</taxon>
        <taxon>Alteromonadaceae</taxon>
        <taxon>Alteromonas/Salinimonas group</taxon>
        <taxon>Alteromonas</taxon>
    </lineage>
</organism>
<dbReference type="KEGG" id="apel:CA267_006265"/>
<dbReference type="NCBIfam" id="TIGR03545">
    <property type="entry name" value="TIGR03545 family protein"/>
    <property type="match status" value="1"/>
</dbReference>
<proteinExistence type="predicted"/>
<name>A0A6M4ME25_9ALTE</name>
<reference evidence="1 2" key="2">
    <citation type="submission" date="2020-04" db="EMBL/GenBank/DDBJ databases">
        <title>Complete genome sequence of Alteromonas pelagimontana 5.12T.</title>
        <authorList>
            <person name="Sinha R.K."/>
            <person name="Krishnan K.P."/>
            <person name="Kurian J.P."/>
        </authorList>
    </citation>
    <scope>NUCLEOTIDE SEQUENCE [LARGE SCALE GENOMIC DNA]</scope>
    <source>
        <strain evidence="1 2">5.12</strain>
    </source>
</reference>
<evidence type="ECO:0000313" key="2">
    <source>
        <dbReference type="Proteomes" id="UP000219285"/>
    </source>
</evidence>
<dbReference type="AlphaFoldDB" id="A0A6M4ME25"/>
<dbReference type="OrthoDB" id="5752177at2"/>
<dbReference type="InterPro" id="IPR019934">
    <property type="entry name" value="CHP03545"/>
</dbReference>
<dbReference type="RefSeq" id="WP_075608281.1">
    <property type="nucleotide sequence ID" value="NZ_CP052766.1"/>
</dbReference>
<evidence type="ECO:0000313" key="1">
    <source>
        <dbReference type="EMBL" id="QJR80406.1"/>
    </source>
</evidence>